<dbReference type="InterPro" id="IPR051531">
    <property type="entry name" value="N-acetyltransferase"/>
</dbReference>
<dbReference type="Gene3D" id="3.40.630.30">
    <property type="match status" value="1"/>
</dbReference>
<dbReference type="InterPro" id="IPR016181">
    <property type="entry name" value="Acyl_CoA_acyltransferase"/>
</dbReference>
<dbReference type="GO" id="GO:0008999">
    <property type="term" value="F:protein-N-terminal-alanine acetyltransferase activity"/>
    <property type="evidence" value="ECO:0007669"/>
    <property type="project" value="TreeGrafter"/>
</dbReference>
<dbReference type="GO" id="GO:0005737">
    <property type="term" value="C:cytoplasm"/>
    <property type="evidence" value="ECO:0007669"/>
    <property type="project" value="TreeGrafter"/>
</dbReference>
<dbReference type="InterPro" id="IPR000182">
    <property type="entry name" value="GNAT_dom"/>
</dbReference>
<keyword evidence="7" id="KW-1185">Reference proteome</keyword>
<dbReference type="KEGG" id="amur:ADH66_11380"/>
<feature type="domain" description="N-acetyltransferase" evidence="4">
    <location>
        <begin position="16"/>
        <end position="179"/>
    </location>
</feature>
<dbReference type="SUPFAM" id="SSF55729">
    <property type="entry name" value="Acyl-CoA N-acyltransferases (Nat)"/>
    <property type="match status" value="1"/>
</dbReference>
<sequence length="193" mass="22127">MKLFGRLRGGIETQRLFLRRWEHKDFKAYIPIVSDPEVMTPAGCQPAGTLEAASAMFARDLHNDLCYAIVLRETEEVIGRIKLQSDLRRFHVNSLSVGYELRRDLWGRGYMTEALAAMVTFAFEKKKVDVLAASHYAENERSRRVIEKCGFKLEGVVPWACKRFDGKICDDVCYSILREDYINGLGTNLQDQL</sequence>
<dbReference type="PANTHER" id="PTHR43792">
    <property type="entry name" value="GNAT FAMILY, PUTATIVE (AFU_ORTHOLOGUE AFUA_3G00765)-RELATED-RELATED"/>
    <property type="match status" value="1"/>
</dbReference>
<evidence type="ECO:0000313" key="7">
    <source>
        <dbReference type="Proteomes" id="UP000196710"/>
    </source>
</evidence>
<dbReference type="PROSITE" id="PS51186">
    <property type="entry name" value="GNAT"/>
    <property type="match status" value="1"/>
</dbReference>
<keyword evidence="1" id="KW-0808">Transferase</keyword>
<organism evidence="6 8">
    <name type="scientific">Acutalibacter muris</name>
    <dbReference type="NCBI Taxonomy" id="1796620"/>
    <lineage>
        <taxon>Bacteria</taxon>
        <taxon>Bacillati</taxon>
        <taxon>Bacillota</taxon>
        <taxon>Clostridia</taxon>
        <taxon>Eubacteriales</taxon>
        <taxon>Acutalibacteraceae</taxon>
        <taxon>Acutalibacter</taxon>
    </lineage>
</organism>
<keyword evidence="2" id="KW-0012">Acyltransferase</keyword>
<reference evidence="7" key="2">
    <citation type="submission" date="2017-05" db="EMBL/GenBank/DDBJ databases">
        <title>Improved OligoMM genomes.</title>
        <authorList>
            <person name="Garzetti D."/>
        </authorList>
    </citation>
    <scope>NUCLEOTIDE SEQUENCE [LARGE SCALE GENOMIC DNA]</scope>
    <source>
        <strain evidence="7">KB18</strain>
    </source>
</reference>
<dbReference type="AlphaFoldDB" id="A0A1Z2XRX8"/>
<dbReference type="RefSeq" id="WP_066540755.1">
    <property type="nucleotide sequence ID" value="NZ_CP021422.1"/>
</dbReference>
<dbReference type="Proteomes" id="UP000196710">
    <property type="component" value="Chromosome"/>
</dbReference>
<dbReference type="Proteomes" id="UP000596035">
    <property type="component" value="Chromosome"/>
</dbReference>
<reference evidence="5" key="1">
    <citation type="journal article" date="2017" name="Genome Announc.">
        <title>High-Quality Whole-Genome Sequences of the Oligo-Mouse-Microbiota Bacterial Community.</title>
        <authorList>
            <person name="Garzetti D."/>
            <person name="Brugiroux S."/>
            <person name="Bunk B."/>
            <person name="Pukall R."/>
            <person name="McCoy K.D."/>
            <person name="Macpherson A.J."/>
            <person name="Stecher B."/>
        </authorList>
    </citation>
    <scope>NUCLEOTIDE SEQUENCE</scope>
    <source>
        <strain evidence="5">KB18</strain>
    </source>
</reference>
<evidence type="ECO:0000313" key="5">
    <source>
        <dbReference type="EMBL" id="ASB41204.1"/>
    </source>
</evidence>
<dbReference type="EMBL" id="CP065321">
    <property type="protein sequence ID" value="QQR30477.1"/>
    <property type="molecule type" value="Genomic_DNA"/>
</dbReference>
<dbReference type="PANTHER" id="PTHR43792:SF8">
    <property type="entry name" value="[RIBOSOMAL PROTEIN US5]-ALANINE N-ACETYLTRANSFERASE"/>
    <property type="match status" value="1"/>
</dbReference>
<accession>A0A1Z2XRX8</accession>
<proteinExistence type="inferred from homology"/>
<evidence type="ECO:0000313" key="6">
    <source>
        <dbReference type="EMBL" id="QQR30477.1"/>
    </source>
</evidence>
<gene>
    <name evidence="5" type="ORF">ADH66_11380</name>
    <name evidence="6" type="ORF">I5Q82_01700</name>
</gene>
<dbReference type="EMBL" id="CP021422">
    <property type="protein sequence ID" value="ASB41204.1"/>
    <property type="molecule type" value="Genomic_DNA"/>
</dbReference>
<dbReference type="Pfam" id="PF13302">
    <property type="entry name" value="Acetyltransf_3"/>
    <property type="match status" value="1"/>
</dbReference>
<evidence type="ECO:0000313" key="8">
    <source>
        <dbReference type="Proteomes" id="UP000596035"/>
    </source>
</evidence>
<name>A0A1Z2XRX8_9FIRM</name>
<reference evidence="6 8" key="3">
    <citation type="submission" date="2020-11" db="EMBL/GenBank/DDBJ databases">
        <title>Closed and high quality bacterial genomes of the OMM12 community.</title>
        <authorList>
            <person name="Marbouty M."/>
            <person name="Lamy-Besnier Q."/>
            <person name="Debarbieux L."/>
            <person name="Koszul R."/>
        </authorList>
    </citation>
    <scope>NUCLEOTIDE SEQUENCE [LARGE SCALE GENOMIC DNA]</scope>
    <source>
        <strain evidence="6 8">KB18</strain>
    </source>
</reference>
<evidence type="ECO:0000256" key="3">
    <source>
        <dbReference type="ARBA" id="ARBA00038502"/>
    </source>
</evidence>
<comment type="similarity">
    <text evidence="3">Belongs to the acetyltransferase family. RimJ subfamily.</text>
</comment>
<evidence type="ECO:0000259" key="4">
    <source>
        <dbReference type="PROSITE" id="PS51186"/>
    </source>
</evidence>
<protein>
    <submittedName>
        <fullName evidence="5 6">N-acetyltransferase</fullName>
    </submittedName>
</protein>
<evidence type="ECO:0000256" key="1">
    <source>
        <dbReference type="ARBA" id="ARBA00022679"/>
    </source>
</evidence>
<evidence type="ECO:0000256" key="2">
    <source>
        <dbReference type="ARBA" id="ARBA00023315"/>
    </source>
</evidence>